<evidence type="ECO:0000256" key="2">
    <source>
        <dbReference type="ARBA" id="ARBA00006966"/>
    </source>
</evidence>
<reference evidence="6 7" key="1">
    <citation type="submission" date="2020-08" db="EMBL/GenBank/DDBJ databases">
        <title>Genomic Encyclopedia of Type Strains, Phase IV (KMG-IV): sequencing the most valuable type-strain genomes for metagenomic binning, comparative biology and taxonomic classification.</title>
        <authorList>
            <person name="Goeker M."/>
        </authorList>
    </citation>
    <scope>NUCLEOTIDE SEQUENCE [LARGE SCALE GENOMIC DNA]</scope>
    <source>
        <strain evidence="6 7">DSM 4491</strain>
    </source>
</reference>
<name>A0A841QHX6_9PROT</name>
<keyword evidence="7" id="KW-1185">Reference proteome</keyword>
<comment type="cofactor">
    <cofactor evidence="1">
        <name>pyridoxal 5'-phosphate</name>
        <dbReference type="ChEBI" id="CHEBI:597326"/>
    </cofactor>
</comment>
<evidence type="ECO:0000313" key="6">
    <source>
        <dbReference type="EMBL" id="MBB6458036.1"/>
    </source>
</evidence>
<comment type="caution">
    <text evidence="6">The sequence shown here is derived from an EMBL/GenBank/DDBJ whole genome shotgun (WGS) entry which is preliminary data.</text>
</comment>
<dbReference type="GO" id="GO:0006520">
    <property type="term" value="P:amino acid metabolic process"/>
    <property type="evidence" value="ECO:0007669"/>
    <property type="project" value="InterPro"/>
</dbReference>
<sequence length="398" mass="41782">MAAALQQNPATGKVRLGLWHLYPALCPIWHTPTPAGASAMTLPFQPVPHLPAAPAPTQQFGSDHDTGLCPQALEAISRAASASAPPYGDDAWTRLGARAVADLFAAPQARVFFVFSGAAANALVLATLCPPYCSIIASEIAHADTSERGATEFFSGGAKLVTPPTQDGKLTPAAITQAMRRARGPGASTPAVVSISQPTENGLLYALDEIRAIANACHDNGLRLHMDGARFANAVAALDCTPAAMTWQSGVDALSFGGARNGMAMGDAVVFFTPQLAQGFAERAMQAGQMAARMRLLSAPWRGMLQSGAWLANARHANASAQALAQAITALDGVELAWPVQSNAVFALMPEHVANTLRAQGWRFHTLFGSVYRFVCAWDTRADSITALAADLRRSTQG</sequence>
<organism evidence="6 7">
    <name type="scientific">Acetobacter lovaniensis</name>
    <dbReference type="NCBI Taxonomy" id="104100"/>
    <lineage>
        <taxon>Bacteria</taxon>
        <taxon>Pseudomonadati</taxon>
        <taxon>Pseudomonadota</taxon>
        <taxon>Alphaproteobacteria</taxon>
        <taxon>Acetobacterales</taxon>
        <taxon>Acetobacteraceae</taxon>
        <taxon>Acetobacter</taxon>
    </lineage>
</organism>
<dbReference type="EMBL" id="JACHIE010000013">
    <property type="protein sequence ID" value="MBB6458036.1"/>
    <property type="molecule type" value="Genomic_DNA"/>
</dbReference>
<dbReference type="SUPFAM" id="SSF53383">
    <property type="entry name" value="PLP-dependent transferases"/>
    <property type="match status" value="1"/>
</dbReference>
<dbReference type="InterPro" id="IPR015421">
    <property type="entry name" value="PyrdxlP-dep_Trfase_major"/>
</dbReference>
<dbReference type="InterPro" id="IPR015424">
    <property type="entry name" value="PyrdxlP-dep_Trfase"/>
</dbReference>
<dbReference type="Gene3D" id="3.40.640.10">
    <property type="entry name" value="Type I PLP-dependent aspartate aminotransferase-like (Major domain)"/>
    <property type="match status" value="1"/>
</dbReference>
<dbReference type="Pfam" id="PF01212">
    <property type="entry name" value="Beta_elim_lyase"/>
    <property type="match status" value="1"/>
</dbReference>
<gene>
    <name evidence="6" type="ORF">HNR55_002640</name>
</gene>
<evidence type="ECO:0000313" key="7">
    <source>
        <dbReference type="Proteomes" id="UP000578000"/>
    </source>
</evidence>
<keyword evidence="6" id="KW-0456">Lyase</keyword>
<feature type="domain" description="Aromatic amino acid beta-eliminating lyase/threonine aldolase" evidence="5">
    <location>
        <begin position="60"/>
        <end position="346"/>
    </location>
</feature>
<dbReference type="Gene3D" id="3.90.1150.10">
    <property type="entry name" value="Aspartate Aminotransferase, domain 1"/>
    <property type="match status" value="1"/>
</dbReference>
<protein>
    <submittedName>
        <fullName evidence="6">Threonine aldolase</fullName>
        <ecNumber evidence="6">4.1.2.5</ecNumber>
    </submittedName>
</protein>
<comment type="similarity">
    <text evidence="2">Belongs to the threonine aldolase family.</text>
</comment>
<evidence type="ECO:0000259" key="5">
    <source>
        <dbReference type="Pfam" id="PF01212"/>
    </source>
</evidence>
<evidence type="ECO:0000256" key="1">
    <source>
        <dbReference type="ARBA" id="ARBA00001933"/>
    </source>
</evidence>
<proteinExistence type="inferred from homology"/>
<dbReference type="EC" id="4.1.2.5" evidence="6"/>
<comment type="subunit">
    <text evidence="3">Homotetramer.</text>
</comment>
<dbReference type="PANTHER" id="PTHR48097">
    <property type="entry name" value="L-THREONINE ALDOLASE-RELATED"/>
    <property type="match status" value="1"/>
</dbReference>
<dbReference type="AlphaFoldDB" id="A0A841QHX6"/>
<keyword evidence="4" id="KW-0663">Pyridoxal phosphate</keyword>
<accession>A0A841QHX6</accession>
<dbReference type="GO" id="GO:0004793">
    <property type="term" value="F:threonine aldolase activity"/>
    <property type="evidence" value="ECO:0007669"/>
    <property type="project" value="UniProtKB-EC"/>
</dbReference>
<evidence type="ECO:0000256" key="3">
    <source>
        <dbReference type="ARBA" id="ARBA00011881"/>
    </source>
</evidence>
<dbReference type="InterPro" id="IPR015422">
    <property type="entry name" value="PyrdxlP-dep_Trfase_small"/>
</dbReference>
<dbReference type="Proteomes" id="UP000578000">
    <property type="component" value="Unassembled WGS sequence"/>
</dbReference>
<dbReference type="PANTHER" id="PTHR48097:SF5">
    <property type="entry name" value="LOW SPECIFICITY L-THREONINE ALDOLASE"/>
    <property type="match status" value="1"/>
</dbReference>
<evidence type="ECO:0000256" key="4">
    <source>
        <dbReference type="ARBA" id="ARBA00022898"/>
    </source>
</evidence>
<dbReference type="InterPro" id="IPR001597">
    <property type="entry name" value="ArAA_b-elim_lyase/Thr_aldolase"/>
</dbReference>